<evidence type="ECO:0000313" key="5">
    <source>
        <dbReference type="Proteomes" id="UP000237347"/>
    </source>
</evidence>
<keyword evidence="5" id="KW-1185">Reference proteome</keyword>
<sequence length="287" mass="32977">MEELENSLGKLRQCFRSGRTRSVAWRKNQLRAVLKLIHDKEDVIFEALQQDLGKHPVESYRDEIGVVKKSANYALSNIKKWMAPKKQPVPLLFFPSKGEVLPEPYGVVLIFGSWNFPICIQGTLVVLPWYIEPTILLNPPLNADIMNEEIFGPLLPIITVDNIRESVDFINSRPKPLAIYAFTEDETFKRQILAETSSGSVTFNDVLVQFLCDALPFGGVGQSGIGRYHGKYSFDTFSHEKTVMQRAFFPELEPRYPPWNDFKLKFIRLAYDFDYLGILLLMLNLKR</sequence>
<evidence type="ECO:0000313" key="4">
    <source>
        <dbReference type="EMBL" id="KAK7850598.1"/>
    </source>
</evidence>
<dbReference type="InterPro" id="IPR016161">
    <property type="entry name" value="Ald_DH/histidinol_DH"/>
</dbReference>
<organism evidence="4 5">
    <name type="scientific">Quercus suber</name>
    <name type="common">Cork oak</name>
    <dbReference type="NCBI Taxonomy" id="58331"/>
    <lineage>
        <taxon>Eukaryota</taxon>
        <taxon>Viridiplantae</taxon>
        <taxon>Streptophyta</taxon>
        <taxon>Embryophyta</taxon>
        <taxon>Tracheophyta</taxon>
        <taxon>Spermatophyta</taxon>
        <taxon>Magnoliopsida</taxon>
        <taxon>eudicotyledons</taxon>
        <taxon>Gunneridae</taxon>
        <taxon>Pentapetalae</taxon>
        <taxon>rosids</taxon>
        <taxon>fabids</taxon>
        <taxon>Fagales</taxon>
        <taxon>Fagaceae</taxon>
        <taxon>Quercus</taxon>
    </lineage>
</organism>
<accession>A0AAW0LI61</accession>
<protein>
    <submittedName>
        <fullName evidence="4">Aldehyde dehydrogenase family 3 member f1</fullName>
    </submittedName>
</protein>
<feature type="domain" description="Aldehyde dehydrogenase" evidence="3">
    <location>
        <begin position="13"/>
        <end position="120"/>
    </location>
</feature>
<feature type="domain" description="Aldehyde dehydrogenase" evidence="3">
    <location>
        <begin position="129"/>
        <end position="243"/>
    </location>
</feature>
<comment type="caution">
    <text evidence="4">The sequence shown here is derived from an EMBL/GenBank/DDBJ whole genome shotgun (WGS) entry which is preliminary data.</text>
</comment>
<evidence type="ECO:0000256" key="2">
    <source>
        <dbReference type="ARBA" id="ARBA00023002"/>
    </source>
</evidence>
<proteinExistence type="inferred from homology"/>
<keyword evidence="2" id="KW-0560">Oxidoreductase</keyword>
<reference evidence="4 5" key="1">
    <citation type="journal article" date="2018" name="Sci. Data">
        <title>The draft genome sequence of cork oak.</title>
        <authorList>
            <person name="Ramos A.M."/>
            <person name="Usie A."/>
            <person name="Barbosa P."/>
            <person name="Barros P.M."/>
            <person name="Capote T."/>
            <person name="Chaves I."/>
            <person name="Simoes F."/>
            <person name="Abreu I."/>
            <person name="Carrasquinho I."/>
            <person name="Faro C."/>
            <person name="Guimaraes J.B."/>
            <person name="Mendonca D."/>
            <person name="Nobrega F."/>
            <person name="Rodrigues L."/>
            <person name="Saibo N.J.M."/>
            <person name="Varela M.C."/>
            <person name="Egas C."/>
            <person name="Matos J."/>
            <person name="Miguel C.M."/>
            <person name="Oliveira M.M."/>
            <person name="Ricardo C.P."/>
            <person name="Goncalves S."/>
        </authorList>
    </citation>
    <scope>NUCLEOTIDE SEQUENCE [LARGE SCALE GENOMIC DNA]</scope>
    <source>
        <strain evidence="5">cv. HL8</strain>
    </source>
</reference>
<comment type="similarity">
    <text evidence="1">Belongs to the aldehyde dehydrogenase family.</text>
</comment>
<dbReference type="InterPro" id="IPR016163">
    <property type="entry name" value="Ald_DH_C"/>
</dbReference>
<dbReference type="InterPro" id="IPR015590">
    <property type="entry name" value="Aldehyde_DH_dom"/>
</dbReference>
<name>A0AAW0LI61_QUESU</name>
<dbReference type="Gene3D" id="3.40.605.10">
    <property type="entry name" value="Aldehyde Dehydrogenase, Chain A, domain 1"/>
    <property type="match status" value="2"/>
</dbReference>
<evidence type="ECO:0000259" key="3">
    <source>
        <dbReference type="Pfam" id="PF00171"/>
    </source>
</evidence>
<dbReference type="Gene3D" id="3.40.309.10">
    <property type="entry name" value="Aldehyde Dehydrogenase, Chain A, domain 2"/>
    <property type="match status" value="1"/>
</dbReference>
<dbReference type="Proteomes" id="UP000237347">
    <property type="component" value="Unassembled WGS sequence"/>
</dbReference>
<dbReference type="AlphaFoldDB" id="A0AAW0LI61"/>
<gene>
    <name evidence="4" type="primary">ALDH3F1_0</name>
    <name evidence="4" type="ORF">CFP56_000501</name>
</gene>
<dbReference type="InterPro" id="IPR012394">
    <property type="entry name" value="Aldehyde_DH_NAD(P)"/>
</dbReference>
<dbReference type="SUPFAM" id="SSF53720">
    <property type="entry name" value="ALDH-like"/>
    <property type="match status" value="2"/>
</dbReference>
<dbReference type="Pfam" id="PF00171">
    <property type="entry name" value="Aldedh"/>
    <property type="match status" value="2"/>
</dbReference>
<dbReference type="EMBL" id="PKMF04000098">
    <property type="protein sequence ID" value="KAK7850598.1"/>
    <property type="molecule type" value="Genomic_DNA"/>
</dbReference>
<dbReference type="PANTHER" id="PTHR43570:SF17">
    <property type="entry name" value="ALDEHYDE DEHYDROGENASE FAMILY 3 MEMBER F1"/>
    <property type="match status" value="1"/>
</dbReference>
<dbReference type="GO" id="GO:0004029">
    <property type="term" value="F:aldehyde dehydrogenase (NAD+) activity"/>
    <property type="evidence" value="ECO:0007669"/>
    <property type="project" value="TreeGrafter"/>
</dbReference>
<dbReference type="GO" id="GO:0005737">
    <property type="term" value="C:cytoplasm"/>
    <property type="evidence" value="ECO:0007669"/>
    <property type="project" value="TreeGrafter"/>
</dbReference>
<evidence type="ECO:0000256" key="1">
    <source>
        <dbReference type="ARBA" id="ARBA00009986"/>
    </source>
</evidence>
<dbReference type="PANTHER" id="PTHR43570">
    <property type="entry name" value="ALDEHYDE DEHYDROGENASE"/>
    <property type="match status" value="1"/>
</dbReference>
<dbReference type="GO" id="GO:0006081">
    <property type="term" value="P:aldehyde metabolic process"/>
    <property type="evidence" value="ECO:0007669"/>
    <property type="project" value="InterPro"/>
</dbReference>
<dbReference type="InterPro" id="IPR016162">
    <property type="entry name" value="Ald_DH_N"/>
</dbReference>